<dbReference type="RefSeq" id="WP_128950628.1">
    <property type="nucleotide sequence ID" value="NZ_CP030053.1"/>
</dbReference>
<proteinExistence type="predicted"/>
<keyword evidence="1" id="KW-0812">Transmembrane</keyword>
<feature type="transmembrane region" description="Helical" evidence="1">
    <location>
        <begin position="9"/>
        <end position="29"/>
    </location>
</feature>
<comment type="caution">
    <text evidence="2">The sequence shown here is derived from an EMBL/GenBank/DDBJ whole genome shotgun (WGS) entry which is preliminary data.</text>
</comment>
<keyword evidence="1" id="KW-1133">Transmembrane helix</keyword>
<organism evidence="2 3">
    <name type="scientific">Bradyrhizobium guangzhouense</name>
    <dbReference type="NCBI Taxonomy" id="1325095"/>
    <lineage>
        <taxon>Bacteria</taxon>
        <taxon>Pseudomonadati</taxon>
        <taxon>Pseudomonadota</taxon>
        <taxon>Alphaproteobacteria</taxon>
        <taxon>Hyphomicrobiales</taxon>
        <taxon>Nitrobacteraceae</taxon>
        <taxon>Bradyrhizobium</taxon>
    </lineage>
</organism>
<evidence type="ECO:0000313" key="2">
    <source>
        <dbReference type="EMBL" id="RXH08808.1"/>
    </source>
</evidence>
<feature type="transmembrane region" description="Helical" evidence="1">
    <location>
        <begin position="87"/>
        <end position="106"/>
    </location>
</feature>
<evidence type="ECO:0000256" key="1">
    <source>
        <dbReference type="SAM" id="Phobius"/>
    </source>
</evidence>
<accession>A0ABY0DZE3</accession>
<protein>
    <recommendedName>
        <fullName evidence="4">Glycosyltransferase RgtA/B/C/D-like domain-containing protein</fullName>
    </recommendedName>
</protein>
<dbReference type="Proteomes" id="UP000290401">
    <property type="component" value="Unassembled WGS sequence"/>
</dbReference>
<feature type="transmembrane region" description="Helical" evidence="1">
    <location>
        <begin position="248"/>
        <end position="269"/>
    </location>
</feature>
<feature type="transmembrane region" description="Helical" evidence="1">
    <location>
        <begin position="201"/>
        <end position="220"/>
    </location>
</feature>
<feature type="transmembrane region" description="Helical" evidence="1">
    <location>
        <begin position="306"/>
        <end position="327"/>
    </location>
</feature>
<evidence type="ECO:0008006" key="4">
    <source>
        <dbReference type="Google" id="ProtNLM"/>
    </source>
</evidence>
<evidence type="ECO:0000313" key="3">
    <source>
        <dbReference type="Proteomes" id="UP000290401"/>
    </source>
</evidence>
<reference evidence="2 3" key="1">
    <citation type="submission" date="2018-10" db="EMBL/GenBank/DDBJ databases">
        <title>Bradyrhizobium sp. nov., effective nodules isolated from peanut in China.</title>
        <authorList>
            <person name="Li Y."/>
        </authorList>
    </citation>
    <scope>NUCLEOTIDE SEQUENCE [LARGE SCALE GENOMIC DNA]</scope>
    <source>
        <strain evidence="2 3">CCBAU 53426</strain>
    </source>
</reference>
<feature type="transmembrane region" description="Helical" evidence="1">
    <location>
        <begin position="276"/>
        <end position="294"/>
    </location>
</feature>
<keyword evidence="1" id="KW-0472">Membrane</keyword>
<keyword evidence="3" id="KW-1185">Reference proteome</keyword>
<feature type="transmembrane region" description="Helical" evidence="1">
    <location>
        <begin position="118"/>
        <end position="136"/>
    </location>
</feature>
<dbReference type="EMBL" id="RDQZ01000029">
    <property type="protein sequence ID" value="RXH08808.1"/>
    <property type="molecule type" value="Genomic_DNA"/>
</dbReference>
<feature type="transmembrane region" description="Helical" evidence="1">
    <location>
        <begin position="334"/>
        <end position="351"/>
    </location>
</feature>
<name>A0ABY0DZE3_9BRAD</name>
<sequence length="533" mass="58285">MGPTLKGQWTAAACVFGAAAIFAIVYWAVGGAVFPTDDAFINLHNAQVIHDGYDQKYLGVPALVGATSGVHLALLLVIEKVVSSDTIALYLLGAFCGVVYVLGLLFASMNVGCSPLEAALIAIGGLIFAGTLFQLLNGMDTGLSMAAVAWNIKLLTDKRRTLWLSLLCGIMPFIRPELSLFSAGSMFILLLDNDRTSHFKIAACVTSILCTVPFLVWYWVDTGSLVPNTVGAKTYFFADRYADLPSKLLFVSLAMARAAVASFPLFLCARFIRPRSAGIMLAVSAITFIGLYFWKFPSGLSHNGSRYLYIFVPVILFGVACGLTSAARTKTLRLIGISAFFLPLAFGWQLSDYWTHITGNQKSLCDVVRWINQNLPDRPTILVHDAGYVAYAGHVPLVDLVGLKTPAATEFHKRLTYPSVGKLRSKAIADIARSFNTEYLLALEEWNERFDLVDGLREEGWRVEEVYAGIASENTPASDVYHLYRLRKAVSTVGQFGIDRRSGRATLKGTQVLPDLDSLKVEESFDRPEQAGD</sequence>
<gene>
    <name evidence="2" type="ORF">EAS56_28295</name>
</gene>